<protein>
    <submittedName>
        <fullName evidence="1">Uncharacterized protein</fullName>
    </submittedName>
</protein>
<evidence type="ECO:0000313" key="2">
    <source>
        <dbReference type="Proteomes" id="UP001060170"/>
    </source>
</evidence>
<evidence type="ECO:0000313" key="1">
    <source>
        <dbReference type="EMBL" id="KAI7955071.1"/>
    </source>
</evidence>
<proteinExistence type="predicted"/>
<reference evidence="1 2" key="3">
    <citation type="journal article" date="2022" name="Microbiol. Spectr.">
        <title>Folding features and dynamics of 3D genome architecture in plant fungal pathogens.</title>
        <authorList>
            <person name="Xia C."/>
        </authorList>
    </citation>
    <scope>NUCLEOTIDE SEQUENCE [LARGE SCALE GENOMIC DNA]</scope>
    <source>
        <strain evidence="1 2">93-210</strain>
    </source>
</reference>
<dbReference type="EMBL" id="CM045869">
    <property type="protein sequence ID" value="KAI7955071.1"/>
    <property type="molecule type" value="Genomic_DNA"/>
</dbReference>
<sequence length="1264" mass="140009">MANLAMKSAAEDIPPSAELDYSRWMYPPEHRLHEVAQILRSANPIPGPPTYASTLQVSFPMGFKNLIARNQGTVGEGPRIALPPQTFGLPPSCPADSEPLQRLERLERHSTNCLRTSVYPKRRYSSGLSRTPALYYSAGGPRNQMTAEPSRVMVQHPTAYRHDHPHVDPGALAVPQISNRQTVTASDSTILHQCSAEGAGCFEGIDQHRNSCQPTSTIGHARPRNLRITTEFSTSTALGSAYEYGLPQAVKILITRNFDICYFIHLPKGTPPGAIDHKVFAKYDIPEQERSSWSIFRVAGFQPVGYALDPQRLWEECKGAAAEERVLLFLILPCNPELMASHLRRLLDTPDRLPNNQQIVSSSSQVITSAHPLSGVSSTPVLPVLSEYEDEVDEYIPAEPGTGSVESFNHLCRISGDPPLSKGKLARRISPKLDEGSTSNHKFPVTPPIRVSELEPLPEGLLHQQSSSRSQWLFRHSPPSEPPSTEHSGSESITGSSFQDGSSLSSGPSHRPSLLHPLESTSGRTLESLHSRNPSPESALQSFQVPSTHGNGSRSSIQSEYQDQCIPGSEFDDPVSVEKINSTTVGPIHSFSDPPHPSSPNKTPSQRRLESCSSEDSEGGETSSCHCEGSYSSCSSSDFLDIQASSREKVVESSASHNHHQSDSMEQNLNDEISWFDSLLDNAFKPLAEGTTGISLSCDQDLMRSTAQVKERVDFQLTSSSSHESFCGNSKEKTTGFQHSASPQSHPHSQCGEYSRGNLVGMDANEKEDLYARRPIEDTAFEDVESESEDIQVSDEFQVPMVHSRFLETNPRIGETHLSQCLRPMAEKSREIERKTCPQEKLFSDRCWATRPAVDKVCDNLEKSFPNHNVDQPIEVRVLDHPQSAHYEQPYSSPQGFKRVLSIRSSIRSRKGKCRESSLKKVESLRADPLHDSPEASPRNSVKLWGYKTEEILPGSQTEFPHASSSSADLGQSGPSNSLKWVKGKLIGCGSFGMIYLALNVTNQAMMAVKQVKIGDQSSNRPLVKSALESIKLEICFLKDLEHPNIVQYLGFEETLNNCNIFLEYVEGGSIGSCVSKHGKLEQEVVKSFTKQILGGLEYLHSSNIMHRDLKADNVLVDLIGRCKISDFGISKRSNEAYLTSQYTPMQGTVFSMAPEVFNQPMACRYSAKADIWSLGCLVLEMLCGSRAWTGYGSLQIIYKVGIERRQPEIPHNLLTDKFQNHFLNKCLEIEPCSRPTASRLIDHLFLELDPDWQFRKSELSVEA</sequence>
<organism evidence="1 2">
    <name type="scientific">Puccinia striiformis f. sp. tritici</name>
    <dbReference type="NCBI Taxonomy" id="168172"/>
    <lineage>
        <taxon>Eukaryota</taxon>
        <taxon>Fungi</taxon>
        <taxon>Dikarya</taxon>
        <taxon>Basidiomycota</taxon>
        <taxon>Pucciniomycotina</taxon>
        <taxon>Pucciniomycetes</taxon>
        <taxon>Pucciniales</taxon>
        <taxon>Pucciniaceae</taxon>
        <taxon>Puccinia</taxon>
    </lineage>
</organism>
<gene>
    <name evidence="1" type="ORF">MJO28_005471</name>
</gene>
<dbReference type="Proteomes" id="UP001060170">
    <property type="component" value="Chromosome 5"/>
</dbReference>
<name>A0ACC0EMD0_9BASI</name>
<reference evidence="2" key="1">
    <citation type="journal article" date="2018" name="BMC Genomics">
        <title>Genomic insights into host adaptation between the wheat stripe rust pathogen (Puccinia striiformis f. sp. tritici) and the barley stripe rust pathogen (Puccinia striiformis f. sp. hordei).</title>
        <authorList>
            <person name="Xia C."/>
            <person name="Wang M."/>
            <person name="Yin C."/>
            <person name="Cornejo O.E."/>
            <person name="Hulbert S.H."/>
            <person name="Chen X."/>
        </authorList>
    </citation>
    <scope>NUCLEOTIDE SEQUENCE [LARGE SCALE GENOMIC DNA]</scope>
    <source>
        <strain evidence="2">93-210</strain>
    </source>
</reference>
<reference evidence="2" key="2">
    <citation type="journal article" date="2018" name="Mol. Plant Microbe Interact.">
        <title>Genome sequence resources for the wheat stripe rust pathogen (Puccinia striiformis f. sp. tritici) and the barley stripe rust pathogen (Puccinia striiformis f. sp. hordei).</title>
        <authorList>
            <person name="Xia C."/>
            <person name="Wang M."/>
            <person name="Yin C."/>
            <person name="Cornejo O.E."/>
            <person name="Hulbert S.H."/>
            <person name="Chen X."/>
        </authorList>
    </citation>
    <scope>NUCLEOTIDE SEQUENCE [LARGE SCALE GENOMIC DNA]</scope>
    <source>
        <strain evidence="2">93-210</strain>
    </source>
</reference>
<keyword evidence="2" id="KW-1185">Reference proteome</keyword>
<accession>A0ACC0EMD0</accession>
<comment type="caution">
    <text evidence="1">The sequence shown here is derived from an EMBL/GenBank/DDBJ whole genome shotgun (WGS) entry which is preliminary data.</text>
</comment>